<keyword evidence="2" id="KW-1185">Reference proteome</keyword>
<dbReference type="AlphaFoldDB" id="A0A0L7RAL1"/>
<accession>A0A0L7RAL1</accession>
<name>A0A0L7RAL1_9HYME</name>
<dbReference type="EMBL" id="KQ414618">
    <property type="protein sequence ID" value="KOC67796.1"/>
    <property type="molecule type" value="Genomic_DNA"/>
</dbReference>
<sequence length="62" mass="7428">MKKYRNLFFVLVPIDFHIFRLLQSSFDGKILNNFQAVKSAISFFTDKSEDFSQLPYRWETVC</sequence>
<dbReference type="Proteomes" id="UP000053825">
    <property type="component" value="Unassembled WGS sequence"/>
</dbReference>
<organism evidence="1 2">
    <name type="scientific">Habropoda laboriosa</name>
    <dbReference type="NCBI Taxonomy" id="597456"/>
    <lineage>
        <taxon>Eukaryota</taxon>
        <taxon>Metazoa</taxon>
        <taxon>Ecdysozoa</taxon>
        <taxon>Arthropoda</taxon>
        <taxon>Hexapoda</taxon>
        <taxon>Insecta</taxon>
        <taxon>Pterygota</taxon>
        <taxon>Neoptera</taxon>
        <taxon>Endopterygota</taxon>
        <taxon>Hymenoptera</taxon>
        <taxon>Apocrita</taxon>
        <taxon>Aculeata</taxon>
        <taxon>Apoidea</taxon>
        <taxon>Anthophila</taxon>
        <taxon>Apidae</taxon>
        <taxon>Habropoda</taxon>
    </lineage>
</organism>
<reference evidence="1 2" key="1">
    <citation type="submission" date="2015-07" db="EMBL/GenBank/DDBJ databases">
        <title>The genome of Habropoda laboriosa.</title>
        <authorList>
            <person name="Pan H."/>
            <person name="Kapheim K."/>
        </authorList>
    </citation>
    <scope>NUCLEOTIDE SEQUENCE [LARGE SCALE GENOMIC DNA]</scope>
    <source>
        <strain evidence="1">0110345459</strain>
    </source>
</reference>
<proteinExistence type="predicted"/>
<evidence type="ECO:0008006" key="3">
    <source>
        <dbReference type="Google" id="ProtNLM"/>
    </source>
</evidence>
<protein>
    <recommendedName>
        <fullName evidence="3">Histone-lysine N-methyltransferase SETMAR</fullName>
    </recommendedName>
</protein>
<evidence type="ECO:0000313" key="2">
    <source>
        <dbReference type="Proteomes" id="UP000053825"/>
    </source>
</evidence>
<evidence type="ECO:0000313" key="1">
    <source>
        <dbReference type="EMBL" id="KOC67796.1"/>
    </source>
</evidence>
<gene>
    <name evidence="1" type="ORF">WH47_12126</name>
</gene>